<evidence type="ECO:0000313" key="2">
    <source>
        <dbReference type="EMBL" id="SHK92691.1"/>
    </source>
</evidence>
<name>A0A1M6WG84_REIAG</name>
<keyword evidence="3" id="KW-1185">Reference proteome</keyword>
<organism evidence="2 3">
    <name type="scientific">Reichenbachiella agariperforans</name>
    <dbReference type="NCBI Taxonomy" id="156994"/>
    <lineage>
        <taxon>Bacteria</taxon>
        <taxon>Pseudomonadati</taxon>
        <taxon>Bacteroidota</taxon>
        <taxon>Cytophagia</taxon>
        <taxon>Cytophagales</taxon>
        <taxon>Reichenbachiellaceae</taxon>
        <taxon>Reichenbachiella</taxon>
    </lineage>
</organism>
<dbReference type="AlphaFoldDB" id="A0A1M6WG84"/>
<gene>
    <name evidence="2" type="ORF">SAMN04488028_11217</name>
</gene>
<keyword evidence="1" id="KW-0812">Transmembrane</keyword>
<evidence type="ECO:0000313" key="3">
    <source>
        <dbReference type="Proteomes" id="UP000184474"/>
    </source>
</evidence>
<dbReference type="EMBL" id="FRAA01000012">
    <property type="protein sequence ID" value="SHK92691.1"/>
    <property type="molecule type" value="Genomic_DNA"/>
</dbReference>
<accession>A0A1M6WG84</accession>
<reference evidence="3" key="1">
    <citation type="submission" date="2016-11" db="EMBL/GenBank/DDBJ databases">
        <authorList>
            <person name="Varghese N."/>
            <person name="Submissions S."/>
        </authorList>
    </citation>
    <scope>NUCLEOTIDE SEQUENCE [LARGE SCALE GENOMIC DNA]</scope>
    <source>
        <strain evidence="3">DSM 26134</strain>
    </source>
</reference>
<sequence>MIVAHIEIVTIVVTILFLTPIVFQALKKRLYKKITFQLLVNILNYSLLIQSIIGVVLMIFVYLFPYEHTPKKLNSILSGSSYTYSVIGVFCIIPSVLLLNFVYMITNMLKRKNT</sequence>
<feature type="transmembrane region" description="Helical" evidence="1">
    <location>
        <begin position="84"/>
        <end position="105"/>
    </location>
</feature>
<proteinExistence type="predicted"/>
<feature type="transmembrane region" description="Helical" evidence="1">
    <location>
        <begin position="38"/>
        <end position="64"/>
    </location>
</feature>
<feature type="transmembrane region" description="Helical" evidence="1">
    <location>
        <begin position="6"/>
        <end position="26"/>
    </location>
</feature>
<keyword evidence="1" id="KW-1133">Transmembrane helix</keyword>
<keyword evidence="1" id="KW-0472">Membrane</keyword>
<protein>
    <submittedName>
        <fullName evidence="2">Uncharacterized protein</fullName>
    </submittedName>
</protein>
<dbReference type="Proteomes" id="UP000184474">
    <property type="component" value="Unassembled WGS sequence"/>
</dbReference>
<evidence type="ECO:0000256" key="1">
    <source>
        <dbReference type="SAM" id="Phobius"/>
    </source>
</evidence>
<dbReference type="STRING" id="156994.SAMN04488028_11217"/>